<protein>
    <submittedName>
        <fullName evidence="1">Uncharacterized protein</fullName>
    </submittedName>
</protein>
<keyword evidence="2" id="KW-1185">Reference proteome</keyword>
<dbReference type="AlphaFoldDB" id="A0AAQ3SAJ5"/>
<dbReference type="PANTHER" id="PTHR43051:SF2">
    <property type="entry name" value="POLYNUCLEOTIDE ADENYLYLTRANSFERASE FAMILY PROTEIN-RELATED"/>
    <property type="match status" value="1"/>
</dbReference>
<dbReference type="PANTHER" id="PTHR43051">
    <property type="entry name" value="POLYNUCLEOTIDE ADENYLYLTRANSFERASE FAMILY PROTEIN"/>
    <property type="match status" value="1"/>
</dbReference>
<name>A0AAQ3SAJ5_VIGMU</name>
<evidence type="ECO:0000313" key="1">
    <source>
        <dbReference type="EMBL" id="WVZ22443.1"/>
    </source>
</evidence>
<proteinExistence type="predicted"/>
<reference evidence="1 2" key="1">
    <citation type="journal article" date="2023" name="Life. Sci Alliance">
        <title>Evolutionary insights into 3D genome organization and epigenetic landscape of Vigna mungo.</title>
        <authorList>
            <person name="Junaid A."/>
            <person name="Singh B."/>
            <person name="Bhatia S."/>
        </authorList>
    </citation>
    <scope>NUCLEOTIDE SEQUENCE [LARGE SCALE GENOMIC DNA]</scope>
    <source>
        <strain evidence="1">Urdbean</strain>
    </source>
</reference>
<dbReference type="InterPro" id="IPR052191">
    <property type="entry name" value="tRNA_ntf/polyA_polymerase_I"/>
</dbReference>
<organism evidence="1 2">
    <name type="scientific">Vigna mungo</name>
    <name type="common">Black gram</name>
    <name type="synonym">Phaseolus mungo</name>
    <dbReference type="NCBI Taxonomy" id="3915"/>
    <lineage>
        <taxon>Eukaryota</taxon>
        <taxon>Viridiplantae</taxon>
        <taxon>Streptophyta</taxon>
        <taxon>Embryophyta</taxon>
        <taxon>Tracheophyta</taxon>
        <taxon>Spermatophyta</taxon>
        <taxon>Magnoliopsida</taxon>
        <taxon>eudicotyledons</taxon>
        <taxon>Gunneridae</taxon>
        <taxon>Pentapetalae</taxon>
        <taxon>rosids</taxon>
        <taxon>fabids</taxon>
        <taxon>Fabales</taxon>
        <taxon>Fabaceae</taxon>
        <taxon>Papilionoideae</taxon>
        <taxon>50 kb inversion clade</taxon>
        <taxon>NPAAA clade</taxon>
        <taxon>indigoferoid/millettioid clade</taxon>
        <taxon>Phaseoleae</taxon>
        <taxon>Vigna</taxon>
    </lineage>
</organism>
<evidence type="ECO:0000313" key="2">
    <source>
        <dbReference type="Proteomes" id="UP001374535"/>
    </source>
</evidence>
<accession>A0AAQ3SAJ5</accession>
<dbReference type="Proteomes" id="UP001374535">
    <property type="component" value="Chromosome 1"/>
</dbReference>
<sequence length="198" mass="22226">MIRNLYRLATCVTKARLIRNLCFRVSVLALHKALSDKPRDCSVVAAFSLALHNGGNFSEAINIARRINKPHDTRFHELLDPSGLDEEDLEGEILDLAESVKGSLFQMTNEHLISGALAGYPQAPHSDLALIPLAMYLKAVDFFDCVKVSAGENFLSKKGREINYEYLARGDLQEVRHVFARIVFDTVYPLHLDQNQSK</sequence>
<dbReference type="EMBL" id="CP144700">
    <property type="protein sequence ID" value="WVZ22443.1"/>
    <property type="molecule type" value="Genomic_DNA"/>
</dbReference>
<gene>
    <name evidence="1" type="ORF">V8G54_000987</name>
</gene>